<protein>
    <submittedName>
        <fullName evidence="1">Uncharacterized protein</fullName>
    </submittedName>
</protein>
<evidence type="ECO:0000313" key="1">
    <source>
        <dbReference type="EMBL" id="KAL2861972.1"/>
    </source>
</evidence>
<dbReference type="RefSeq" id="XP_070906062.1">
    <property type="nucleotide sequence ID" value="XM_071038168.1"/>
</dbReference>
<gene>
    <name evidence="1" type="ORF">BJX68DRAFT_223570</name>
</gene>
<name>A0ABR4LEZ0_9EURO</name>
<feature type="non-terminal residue" evidence="1">
    <location>
        <position position="1"/>
    </location>
</feature>
<dbReference type="GeneID" id="98153332"/>
<accession>A0ABR4LEZ0</accession>
<organism evidence="1 2">
    <name type="scientific">Aspergillus pseudodeflectus</name>
    <dbReference type="NCBI Taxonomy" id="176178"/>
    <lineage>
        <taxon>Eukaryota</taxon>
        <taxon>Fungi</taxon>
        <taxon>Dikarya</taxon>
        <taxon>Ascomycota</taxon>
        <taxon>Pezizomycotina</taxon>
        <taxon>Eurotiomycetes</taxon>
        <taxon>Eurotiomycetidae</taxon>
        <taxon>Eurotiales</taxon>
        <taxon>Aspergillaceae</taxon>
        <taxon>Aspergillus</taxon>
        <taxon>Aspergillus subgen. Nidulantes</taxon>
    </lineage>
</organism>
<proteinExistence type="predicted"/>
<dbReference type="EMBL" id="JBFXLR010000001">
    <property type="protein sequence ID" value="KAL2861972.1"/>
    <property type="molecule type" value="Genomic_DNA"/>
</dbReference>
<dbReference type="Proteomes" id="UP001610444">
    <property type="component" value="Unassembled WGS sequence"/>
</dbReference>
<sequence>GVIFGLIQLIVQLRSPDPAYHPVILDLCCLIRTLWQLRSLTREGLWSGNFMSQGIQWICEAKLAMEGLFTAMTSEVVDEGAVQQRAHSALWALNRFQAMTRFLVAPYESAMNKGGGGLLVCTRHGQDRYKLESGCTYEDEDTILQELWSNCDPGIFEHIGLKSGGAEYYDPTWFISRRYRQAHQLVVSWSRGQCSAREYFTVGRVFMMLWDVNALRRDLQEFADEEPTVHAKSARVHVHGVLLLWAIYRTGVC</sequence>
<comment type="caution">
    <text evidence="1">The sequence shown here is derived from an EMBL/GenBank/DDBJ whole genome shotgun (WGS) entry which is preliminary data.</text>
</comment>
<reference evidence="1 2" key="1">
    <citation type="submission" date="2024-07" db="EMBL/GenBank/DDBJ databases">
        <title>Section-level genome sequencing and comparative genomics of Aspergillus sections Usti and Cavernicolus.</title>
        <authorList>
            <consortium name="Lawrence Berkeley National Laboratory"/>
            <person name="Nybo J.L."/>
            <person name="Vesth T.C."/>
            <person name="Theobald S."/>
            <person name="Frisvad J.C."/>
            <person name="Larsen T.O."/>
            <person name="Kjaerboelling I."/>
            <person name="Rothschild-Mancinelli K."/>
            <person name="Lyhne E.K."/>
            <person name="Kogle M.E."/>
            <person name="Barry K."/>
            <person name="Clum A."/>
            <person name="Na H."/>
            <person name="Ledsgaard L."/>
            <person name="Lin J."/>
            <person name="Lipzen A."/>
            <person name="Kuo A."/>
            <person name="Riley R."/>
            <person name="Mondo S."/>
            <person name="LaButti K."/>
            <person name="Haridas S."/>
            <person name="Pangalinan J."/>
            <person name="Salamov A.A."/>
            <person name="Simmons B.A."/>
            <person name="Magnuson J.K."/>
            <person name="Chen J."/>
            <person name="Drula E."/>
            <person name="Henrissat B."/>
            <person name="Wiebenga A."/>
            <person name="Lubbers R.J."/>
            <person name="Gomes A.C."/>
            <person name="Macurrencykelacurrency M.R."/>
            <person name="Stajich J."/>
            <person name="Grigoriev I.V."/>
            <person name="Mortensen U.H."/>
            <person name="De vries R.P."/>
            <person name="Baker S.E."/>
            <person name="Andersen M.R."/>
        </authorList>
    </citation>
    <scope>NUCLEOTIDE SEQUENCE [LARGE SCALE GENOMIC DNA]</scope>
    <source>
        <strain evidence="1 2">CBS 756.74</strain>
    </source>
</reference>
<evidence type="ECO:0000313" key="2">
    <source>
        <dbReference type="Proteomes" id="UP001610444"/>
    </source>
</evidence>
<keyword evidence="2" id="KW-1185">Reference proteome</keyword>